<comment type="similarity">
    <text evidence="2">Belongs to the bacterial solute-binding protein 1 family.</text>
</comment>
<reference evidence="5 6" key="1">
    <citation type="submission" date="2018-03" db="EMBL/GenBank/DDBJ databases">
        <title>Genomic Encyclopedia of Type Strains, Phase III (KMG-III): the genomes of soil and plant-associated and newly described type strains.</title>
        <authorList>
            <person name="Whitman W."/>
        </authorList>
    </citation>
    <scope>NUCLEOTIDE SEQUENCE [LARGE SCALE GENOMIC DNA]</scope>
    <source>
        <strain evidence="5 6">CGMCC 4.7067</strain>
    </source>
</reference>
<dbReference type="InterPro" id="IPR006311">
    <property type="entry name" value="TAT_signal"/>
</dbReference>
<dbReference type="InterPro" id="IPR006059">
    <property type="entry name" value="SBP"/>
</dbReference>
<name>A0A2T0UPE2_9ACTN</name>
<dbReference type="AlphaFoldDB" id="A0A2T0UPE2"/>
<dbReference type="PANTHER" id="PTHR43649:SF31">
    <property type="entry name" value="SN-GLYCEROL-3-PHOSPHATE-BINDING PERIPLASMIC PROTEIN UGPB"/>
    <property type="match status" value="1"/>
</dbReference>
<dbReference type="OrthoDB" id="3714110at2"/>
<evidence type="ECO:0000313" key="6">
    <source>
        <dbReference type="Proteomes" id="UP000238176"/>
    </source>
</evidence>
<dbReference type="RefSeq" id="WP_106363715.1">
    <property type="nucleotide sequence ID" value="NZ_PVTJ01000003.1"/>
</dbReference>
<sequence>MSDIHIGRRGLLRATGGAALLAAAGGTAACGDGAGTGEAQTLSETGVELPSYIPSEIAAPDLAATEDGVLAGYYSFPRDLVDAFDAPPADGAGTVSILTNMFNPVPPGMGDNAYWQAVNASVGAELDITMTPAADYLAKLSTIIAGGDLPDMLLVSASLANRSDVLANLCADLSGHISGDKIADYPHLANFPTDSWLPSVYNGGLYGVPNPRAIVGTIMFARGDLFAAQGLNLAPGSYDEFLEAATALTDPAANRWAFGNPRGLITYVGNMLGVPNVWREEGGEFTNEYETEERREAVARVAEMMAAGLFHPDAASENINLRDLFGNGTIAMGPDGYAAWDILADTYGVDVQGIPAPSYDGNGEGVHRAGTASFGLMAFKKADDDRIAQLLNVANWLAAPIGSTEYMLRKFGVEGQHFEWDGDTPVKTALGTNETTVPFEYVTDAAPILGPRAQARVDAQRAFQETAVPRIVRDPSIGLYSNTAIDNAGELAEIIKAAELDIVSGRKGIEAWDEAVDAWRAAGGDAIRAEFEAAVDTASPSPSESA</sequence>
<keyword evidence="3" id="KW-0813">Transport</keyword>
<keyword evidence="4" id="KW-0732">Signal</keyword>
<dbReference type="SUPFAM" id="SSF53850">
    <property type="entry name" value="Periplasmic binding protein-like II"/>
    <property type="match status" value="1"/>
</dbReference>
<dbReference type="Pfam" id="PF01547">
    <property type="entry name" value="SBP_bac_1"/>
    <property type="match status" value="1"/>
</dbReference>
<comment type="caution">
    <text evidence="5">The sequence shown here is derived from an EMBL/GenBank/DDBJ whole genome shotgun (WGS) entry which is preliminary data.</text>
</comment>
<keyword evidence="6" id="KW-1185">Reference proteome</keyword>
<evidence type="ECO:0000256" key="1">
    <source>
        <dbReference type="ARBA" id="ARBA00004196"/>
    </source>
</evidence>
<dbReference type="GO" id="GO:0030313">
    <property type="term" value="C:cell envelope"/>
    <property type="evidence" value="ECO:0007669"/>
    <property type="project" value="UniProtKB-SubCell"/>
</dbReference>
<evidence type="ECO:0000256" key="2">
    <source>
        <dbReference type="ARBA" id="ARBA00008520"/>
    </source>
</evidence>
<evidence type="ECO:0000256" key="4">
    <source>
        <dbReference type="ARBA" id="ARBA00022729"/>
    </source>
</evidence>
<proteinExistence type="inferred from homology"/>
<protein>
    <submittedName>
        <fullName evidence="5">Carbohydrate ABC transporter substrate-binding protein (CUT1 family)</fullName>
    </submittedName>
</protein>
<dbReference type="Proteomes" id="UP000238176">
    <property type="component" value="Unassembled WGS sequence"/>
</dbReference>
<dbReference type="PROSITE" id="PS51318">
    <property type="entry name" value="TAT"/>
    <property type="match status" value="1"/>
</dbReference>
<accession>A0A2T0UPE2</accession>
<comment type="subcellular location">
    <subcellularLocation>
        <location evidence="1">Cell envelope</location>
    </subcellularLocation>
</comment>
<dbReference type="PANTHER" id="PTHR43649">
    <property type="entry name" value="ARABINOSE-BINDING PROTEIN-RELATED"/>
    <property type="match status" value="1"/>
</dbReference>
<dbReference type="EMBL" id="PVTJ01000003">
    <property type="protein sequence ID" value="PRY59809.1"/>
    <property type="molecule type" value="Genomic_DNA"/>
</dbReference>
<dbReference type="Gene3D" id="3.40.190.10">
    <property type="entry name" value="Periplasmic binding protein-like II"/>
    <property type="match status" value="1"/>
</dbReference>
<gene>
    <name evidence="5" type="ORF">B0I28_103283</name>
</gene>
<organism evidence="5 6">
    <name type="scientific">Glycomyces artemisiae</name>
    <dbReference type="NCBI Taxonomy" id="1076443"/>
    <lineage>
        <taxon>Bacteria</taxon>
        <taxon>Bacillati</taxon>
        <taxon>Actinomycetota</taxon>
        <taxon>Actinomycetes</taxon>
        <taxon>Glycomycetales</taxon>
        <taxon>Glycomycetaceae</taxon>
        <taxon>Glycomyces</taxon>
    </lineage>
</organism>
<evidence type="ECO:0000313" key="5">
    <source>
        <dbReference type="EMBL" id="PRY59809.1"/>
    </source>
</evidence>
<evidence type="ECO:0000256" key="3">
    <source>
        <dbReference type="ARBA" id="ARBA00022448"/>
    </source>
</evidence>
<dbReference type="InterPro" id="IPR050490">
    <property type="entry name" value="Bact_solute-bd_prot1"/>
</dbReference>